<dbReference type="OrthoDB" id="4177236at2759"/>
<proteinExistence type="predicted"/>
<keyword evidence="3" id="KW-1185">Reference proteome</keyword>
<dbReference type="Gene3D" id="3.90.1200.10">
    <property type="match status" value="1"/>
</dbReference>
<feature type="domain" description="Aminoglycoside phosphotransferase" evidence="1">
    <location>
        <begin position="169"/>
        <end position="348"/>
    </location>
</feature>
<dbReference type="AlphaFoldDB" id="A0A6A6WW92"/>
<sequence>MPSNYQARDPDMEESGRHELISLNRSIIEQVTDIVTKNEPASDLWPQLRKVNAEYKKKRSNIVELQKPKPEPVSPQAIAEPELQDGFKHRILEEDVCIVWPLSPQLQISLQMPVNAKKITIQGDQASMLRLTLSNLLIQGNVLYQYAQRAVVCISSDTVVKINKSHDTTEVRILDHIHKHSQGLPVPTPLGMITIGKWSYTFTSFIPGISLDRVWGNLSLDKKCHVREQLNCHFAELRRLPIPSKEYLGGGLTPTCKGGHRFKKENSMPISNDAQFNDFLLDDSWLERAHLDYLRGCLPSNHQIVMTHGDLCPLNVLVESEDVPTITGIIDWETGGAYPEYWEYINAFRSSFLGQGDWCLYLPEPSIGKFFDEYARYRVIELFARV</sequence>
<evidence type="ECO:0000259" key="1">
    <source>
        <dbReference type="Pfam" id="PF01636"/>
    </source>
</evidence>
<organism evidence="2 3">
    <name type="scientific">Melanomma pulvis-pyrius CBS 109.77</name>
    <dbReference type="NCBI Taxonomy" id="1314802"/>
    <lineage>
        <taxon>Eukaryota</taxon>
        <taxon>Fungi</taxon>
        <taxon>Dikarya</taxon>
        <taxon>Ascomycota</taxon>
        <taxon>Pezizomycotina</taxon>
        <taxon>Dothideomycetes</taxon>
        <taxon>Pleosporomycetidae</taxon>
        <taxon>Pleosporales</taxon>
        <taxon>Melanommataceae</taxon>
        <taxon>Melanomma</taxon>
    </lineage>
</organism>
<keyword evidence="2" id="KW-0808">Transferase</keyword>
<dbReference type="Pfam" id="PF01636">
    <property type="entry name" value="APH"/>
    <property type="match status" value="1"/>
</dbReference>
<accession>A0A6A6WW92</accession>
<dbReference type="CDD" id="cd05120">
    <property type="entry name" value="APH_ChoK_like"/>
    <property type="match status" value="1"/>
</dbReference>
<dbReference type="SUPFAM" id="SSF56112">
    <property type="entry name" value="Protein kinase-like (PK-like)"/>
    <property type="match status" value="1"/>
</dbReference>
<evidence type="ECO:0000313" key="2">
    <source>
        <dbReference type="EMBL" id="KAF2788352.1"/>
    </source>
</evidence>
<keyword evidence="2" id="KW-0418">Kinase</keyword>
<reference evidence="2" key="1">
    <citation type="journal article" date="2020" name="Stud. Mycol.">
        <title>101 Dothideomycetes genomes: a test case for predicting lifestyles and emergence of pathogens.</title>
        <authorList>
            <person name="Haridas S."/>
            <person name="Albert R."/>
            <person name="Binder M."/>
            <person name="Bloem J."/>
            <person name="Labutti K."/>
            <person name="Salamov A."/>
            <person name="Andreopoulos B."/>
            <person name="Baker S."/>
            <person name="Barry K."/>
            <person name="Bills G."/>
            <person name="Bluhm B."/>
            <person name="Cannon C."/>
            <person name="Castanera R."/>
            <person name="Culley D."/>
            <person name="Daum C."/>
            <person name="Ezra D."/>
            <person name="Gonzalez J."/>
            <person name="Henrissat B."/>
            <person name="Kuo A."/>
            <person name="Liang C."/>
            <person name="Lipzen A."/>
            <person name="Lutzoni F."/>
            <person name="Magnuson J."/>
            <person name="Mondo S."/>
            <person name="Nolan M."/>
            <person name="Ohm R."/>
            <person name="Pangilinan J."/>
            <person name="Park H.-J."/>
            <person name="Ramirez L."/>
            <person name="Alfaro M."/>
            <person name="Sun H."/>
            <person name="Tritt A."/>
            <person name="Yoshinaga Y."/>
            <person name="Zwiers L.-H."/>
            <person name="Turgeon B."/>
            <person name="Goodwin S."/>
            <person name="Spatafora J."/>
            <person name="Crous P."/>
            <person name="Grigoriev I."/>
        </authorList>
    </citation>
    <scope>NUCLEOTIDE SEQUENCE</scope>
    <source>
        <strain evidence="2">CBS 109.77</strain>
    </source>
</reference>
<evidence type="ECO:0000313" key="3">
    <source>
        <dbReference type="Proteomes" id="UP000799757"/>
    </source>
</evidence>
<dbReference type="EMBL" id="MU002223">
    <property type="protein sequence ID" value="KAF2788352.1"/>
    <property type="molecule type" value="Genomic_DNA"/>
</dbReference>
<dbReference type="PANTHER" id="PTHR21310">
    <property type="entry name" value="AMINOGLYCOSIDE PHOSPHOTRANSFERASE-RELATED-RELATED"/>
    <property type="match status" value="1"/>
</dbReference>
<protein>
    <submittedName>
        <fullName evidence="2">Kinase-like protein</fullName>
    </submittedName>
</protein>
<dbReference type="PANTHER" id="PTHR21310:SF58">
    <property type="entry name" value="AMINOGLYCOSIDE PHOSPHOTRANSFERASE DOMAIN-CONTAINING PROTEIN"/>
    <property type="match status" value="1"/>
</dbReference>
<dbReference type="Proteomes" id="UP000799757">
    <property type="component" value="Unassembled WGS sequence"/>
</dbReference>
<dbReference type="InterPro" id="IPR051678">
    <property type="entry name" value="AGP_Transferase"/>
</dbReference>
<dbReference type="InterPro" id="IPR011009">
    <property type="entry name" value="Kinase-like_dom_sf"/>
</dbReference>
<name>A0A6A6WW92_9PLEO</name>
<dbReference type="GO" id="GO:0016301">
    <property type="term" value="F:kinase activity"/>
    <property type="evidence" value="ECO:0007669"/>
    <property type="project" value="UniProtKB-KW"/>
</dbReference>
<gene>
    <name evidence="2" type="ORF">K505DRAFT_410918</name>
</gene>
<dbReference type="InterPro" id="IPR002575">
    <property type="entry name" value="Aminoglycoside_PTrfase"/>
</dbReference>